<dbReference type="EMBL" id="MU251255">
    <property type="protein sequence ID" value="KAG9254210.1"/>
    <property type="molecule type" value="Genomic_DNA"/>
</dbReference>
<accession>A0A9P7ZMB7</accession>
<evidence type="ECO:0000256" key="1">
    <source>
        <dbReference type="SAM" id="MobiDB-lite"/>
    </source>
</evidence>
<evidence type="ECO:0000313" key="2">
    <source>
        <dbReference type="EMBL" id="KAG9254210.1"/>
    </source>
</evidence>
<feature type="compositionally biased region" description="Polar residues" evidence="1">
    <location>
        <begin position="20"/>
        <end position="39"/>
    </location>
</feature>
<evidence type="ECO:0000313" key="3">
    <source>
        <dbReference type="Proteomes" id="UP000887229"/>
    </source>
</evidence>
<dbReference type="AlphaFoldDB" id="A0A9P7ZMB7"/>
<reference evidence="2" key="1">
    <citation type="journal article" date="2021" name="IMA Fungus">
        <title>Genomic characterization of three marine fungi, including Emericellopsis atlantica sp. nov. with signatures of a generalist lifestyle and marine biomass degradation.</title>
        <authorList>
            <person name="Hagestad O.C."/>
            <person name="Hou L."/>
            <person name="Andersen J.H."/>
            <person name="Hansen E.H."/>
            <person name="Altermark B."/>
            <person name="Li C."/>
            <person name="Kuhnert E."/>
            <person name="Cox R.J."/>
            <person name="Crous P.W."/>
            <person name="Spatafora J.W."/>
            <person name="Lail K."/>
            <person name="Amirebrahimi M."/>
            <person name="Lipzen A."/>
            <person name="Pangilinan J."/>
            <person name="Andreopoulos W."/>
            <person name="Hayes R.D."/>
            <person name="Ng V."/>
            <person name="Grigoriev I.V."/>
            <person name="Jackson S.A."/>
            <person name="Sutton T.D.S."/>
            <person name="Dobson A.D.W."/>
            <person name="Rama T."/>
        </authorList>
    </citation>
    <scope>NUCLEOTIDE SEQUENCE</scope>
    <source>
        <strain evidence="2">TS7</strain>
    </source>
</reference>
<dbReference type="RefSeq" id="XP_046118134.1">
    <property type="nucleotide sequence ID" value="XM_046257488.1"/>
</dbReference>
<feature type="region of interest" description="Disordered" evidence="1">
    <location>
        <begin position="1"/>
        <end position="117"/>
    </location>
</feature>
<dbReference type="GeneID" id="70288391"/>
<feature type="compositionally biased region" description="Polar residues" evidence="1">
    <location>
        <begin position="78"/>
        <end position="90"/>
    </location>
</feature>
<proteinExistence type="predicted"/>
<comment type="caution">
    <text evidence="2">The sequence shown here is derived from an EMBL/GenBank/DDBJ whole genome shotgun (WGS) entry which is preliminary data.</text>
</comment>
<protein>
    <submittedName>
        <fullName evidence="2">Uncharacterized protein</fullName>
    </submittedName>
</protein>
<name>A0A9P7ZMB7_9HYPO</name>
<sequence length="117" mass="12221">MSGTAPSDPAPGGHAHDRGVQQTSLDSNQHGQAQNIIDETNNTTTGTTVDRNLGQAIDASTSKGQDGLTQRVDDLLNTPASQSGNVSAENKAQGKTEEGFRVGERADLHDLAQSKQP</sequence>
<dbReference type="Proteomes" id="UP000887229">
    <property type="component" value="Unassembled WGS sequence"/>
</dbReference>
<feature type="compositionally biased region" description="Basic and acidic residues" evidence="1">
    <location>
        <begin position="92"/>
        <end position="117"/>
    </location>
</feature>
<keyword evidence="3" id="KW-1185">Reference proteome</keyword>
<dbReference type="OrthoDB" id="4132874at2759"/>
<organism evidence="2 3">
    <name type="scientific">Emericellopsis atlantica</name>
    <dbReference type="NCBI Taxonomy" id="2614577"/>
    <lineage>
        <taxon>Eukaryota</taxon>
        <taxon>Fungi</taxon>
        <taxon>Dikarya</taxon>
        <taxon>Ascomycota</taxon>
        <taxon>Pezizomycotina</taxon>
        <taxon>Sordariomycetes</taxon>
        <taxon>Hypocreomycetidae</taxon>
        <taxon>Hypocreales</taxon>
        <taxon>Bionectriaceae</taxon>
        <taxon>Emericellopsis</taxon>
    </lineage>
</organism>
<gene>
    <name evidence="2" type="ORF">F5Z01DRAFT_121273</name>
</gene>
<feature type="compositionally biased region" description="Polar residues" evidence="1">
    <location>
        <begin position="58"/>
        <end position="68"/>
    </location>
</feature>